<gene>
    <name evidence="1" type="ORF">MRB53_007663</name>
</gene>
<proteinExistence type="predicted"/>
<accession>A0ACC2MJV8</accession>
<evidence type="ECO:0000313" key="2">
    <source>
        <dbReference type="Proteomes" id="UP001234297"/>
    </source>
</evidence>
<organism evidence="1 2">
    <name type="scientific">Persea americana</name>
    <name type="common">Avocado</name>
    <dbReference type="NCBI Taxonomy" id="3435"/>
    <lineage>
        <taxon>Eukaryota</taxon>
        <taxon>Viridiplantae</taxon>
        <taxon>Streptophyta</taxon>
        <taxon>Embryophyta</taxon>
        <taxon>Tracheophyta</taxon>
        <taxon>Spermatophyta</taxon>
        <taxon>Magnoliopsida</taxon>
        <taxon>Magnoliidae</taxon>
        <taxon>Laurales</taxon>
        <taxon>Lauraceae</taxon>
        <taxon>Persea</taxon>
    </lineage>
</organism>
<reference evidence="1 2" key="1">
    <citation type="journal article" date="2022" name="Hortic Res">
        <title>A haplotype resolved chromosomal level avocado genome allows analysis of novel avocado genes.</title>
        <authorList>
            <person name="Nath O."/>
            <person name="Fletcher S.J."/>
            <person name="Hayward A."/>
            <person name="Shaw L.M."/>
            <person name="Masouleh A.K."/>
            <person name="Furtado A."/>
            <person name="Henry R.J."/>
            <person name="Mitter N."/>
        </authorList>
    </citation>
    <scope>NUCLEOTIDE SEQUENCE [LARGE SCALE GENOMIC DNA]</scope>
    <source>
        <strain evidence="2">cv. Hass</strain>
    </source>
</reference>
<dbReference type="Proteomes" id="UP001234297">
    <property type="component" value="Chromosome 2"/>
</dbReference>
<protein>
    <submittedName>
        <fullName evidence="1">Uncharacterized protein</fullName>
    </submittedName>
</protein>
<name>A0ACC2MJV8_PERAE</name>
<evidence type="ECO:0000313" key="1">
    <source>
        <dbReference type="EMBL" id="KAJ8645915.1"/>
    </source>
</evidence>
<sequence length="139" mass="15634">MGLLEASRIPPSVDKDVESSSSSACKNPPSPDETHIPDGEFVVNVSDEWWDIISPFSGRSPDLVDAVYVDKNIFNLILRSVGRFGRLKTLKFFANEMLKALKELELSLMPLRLFAFKFLSEISALKCLKKLSVCHFSIR</sequence>
<comment type="caution">
    <text evidence="1">The sequence shown here is derived from an EMBL/GenBank/DDBJ whole genome shotgun (WGS) entry which is preliminary data.</text>
</comment>
<keyword evidence="2" id="KW-1185">Reference proteome</keyword>
<dbReference type="EMBL" id="CM056810">
    <property type="protein sequence ID" value="KAJ8645915.1"/>
    <property type="molecule type" value="Genomic_DNA"/>
</dbReference>